<name>A0AAV1KSM7_9NEOP</name>
<dbReference type="GO" id="GO:0000272">
    <property type="term" value="P:polysaccharide catabolic process"/>
    <property type="evidence" value="ECO:0007669"/>
    <property type="project" value="UniProtKB-KW"/>
</dbReference>
<keyword evidence="7" id="KW-0119">Carbohydrate metabolism</keyword>
<keyword evidence="6" id="KW-0325">Glycoprotein</keyword>
<dbReference type="Pfam" id="PF14845">
    <property type="entry name" value="Glycohydro_20b2"/>
    <property type="match status" value="1"/>
</dbReference>
<evidence type="ECO:0000313" key="14">
    <source>
        <dbReference type="EMBL" id="CAK1586026.1"/>
    </source>
</evidence>
<keyword evidence="4 10" id="KW-0378">Hydrolase</keyword>
<evidence type="ECO:0000259" key="13">
    <source>
        <dbReference type="Pfam" id="PF14845"/>
    </source>
</evidence>
<dbReference type="CDD" id="cd06562">
    <property type="entry name" value="GH20_HexA_HexB-like"/>
    <property type="match status" value="1"/>
</dbReference>
<evidence type="ECO:0000256" key="10">
    <source>
        <dbReference type="PIRNR" id="PIRNR001093"/>
    </source>
</evidence>
<dbReference type="SUPFAM" id="SSF51445">
    <property type="entry name" value="(Trans)glycosidases"/>
    <property type="match status" value="1"/>
</dbReference>
<evidence type="ECO:0000256" key="11">
    <source>
        <dbReference type="PIRSR" id="PIRSR001093-1"/>
    </source>
</evidence>
<dbReference type="PANTHER" id="PTHR22600">
    <property type="entry name" value="BETA-HEXOSAMINIDASE"/>
    <property type="match status" value="1"/>
</dbReference>
<reference evidence="14 15" key="1">
    <citation type="submission" date="2023-11" db="EMBL/GenBank/DDBJ databases">
        <authorList>
            <person name="Hedman E."/>
            <person name="Englund M."/>
            <person name="Stromberg M."/>
            <person name="Nyberg Akerstrom W."/>
            <person name="Nylinder S."/>
            <person name="Jareborg N."/>
            <person name="Kallberg Y."/>
            <person name="Kronander E."/>
        </authorList>
    </citation>
    <scope>NUCLEOTIDE SEQUENCE [LARGE SCALE GENOMIC DNA]</scope>
</reference>
<organism evidence="14 15">
    <name type="scientific">Parnassius mnemosyne</name>
    <name type="common">clouded apollo</name>
    <dbReference type="NCBI Taxonomy" id="213953"/>
    <lineage>
        <taxon>Eukaryota</taxon>
        <taxon>Metazoa</taxon>
        <taxon>Ecdysozoa</taxon>
        <taxon>Arthropoda</taxon>
        <taxon>Hexapoda</taxon>
        <taxon>Insecta</taxon>
        <taxon>Pterygota</taxon>
        <taxon>Neoptera</taxon>
        <taxon>Endopterygota</taxon>
        <taxon>Lepidoptera</taxon>
        <taxon>Glossata</taxon>
        <taxon>Ditrysia</taxon>
        <taxon>Papilionoidea</taxon>
        <taxon>Papilionidae</taxon>
        <taxon>Parnassiinae</taxon>
        <taxon>Parnassini</taxon>
        <taxon>Parnassius</taxon>
        <taxon>Driopa</taxon>
    </lineage>
</organism>
<dbReference type="Pfam" id="PF00728">
    <property type="entry name" value="Glyco_hydro_20"/>
    <property type="match status" value="1"/>
</dbReference>
<dbReference type="PIRSF" id="PIRSF001093">
    <property type="entry name" value="B-hxosamndse_ab_euk"/>
    <property type="match status" value="1"/>
</dbReference>
<dbReference type="EC" id="3.2.1.52" evidence="10"/>
<evidence type="ECO:0000256" key="2">
    <source>
        <dbReference type="ARBA" id="ARBA00006285"/>
    </source>
</evidence>
<evidence type="ECO:0000256" key="5">
    <source>
        <dbReference type="ARBA" id="ARBA00023024"/>
    </source>
</evidence>
<dbReference type="Gene3D" id="3.20.20.80">
    <property type="entry name" value="Glycosidases"/>
    <property type="match status" value="1"/>
</dbReference>
<dbReference type="FunFam" id="3.20.20.80:FF:000063">
    <property type="entry name" value="Beta-hexosaminidase"/>
    <property type="match status" value="1"/>
</dbReference>
<keyword evidence="8 10" id="KW-0326">Glycosidase</keyword>
<evidence type="ECO:0000256" key="3">
    <source>
        <dbReference type="ARBA" id="ARBA00022729"/>
    </source>
</evidence>
<feature type="active site" description="Proton donor" evidence="11">
    <location>
        <position position="410"/>
    </location>
</feature>
<comment type="caution">
    <text evidence="14">The sequence shown here is derived from an EMBL/GenBank/DDBJ whole genome shotgun (WGS) entry which is preliminary data.</text>
</comment>
<comment type="similarity">
    <text evidence="2 10">Belongs to the glycosyl hydrolase 20 family.</text>
</comment>
<dbReference type="AlphaFoldDB" id="A0AAV1KSM7"/>
<keyword evidence="9" id="KW-0624">Polysaccharide degradation</keyword>
<evidence type="ECO:0000256" key="7">
    <source>
        <dbReference type="ARBA" id="ARBA00023277"/>
    </source>
</evidence>
<sequence>MVIVVIGSVNLLKFLFHEILQVRMDWHWTLIVVLVQLAQGNGGNGVDPTPDLYEPSWVYKCEPEEGCHRSERTKPTAANSSFMVFDSLDVCRTVCGHFGGLWPRPVTAVLSTQTVKMHPNFLRFTLLDAPVETSEILVEMTHVITANLLAECNGNVTEMVATPVIVNIAVKSPSLELTWDTDEQYLLDVENTVDNIVVHISAETVYGARHALESFTQLIAPEFSNQYQCGLRIVTGAKIRDRPVYKHRGLVLDTSRNFIPMVDIKRTIDGMAATKMNVFHWHVTDSQSFPLESRRVPQFTKYGAYSANEIYSTEEVRESIRYAQIRGIRVVIEIDSPAHAGNGWQWGKEYGFGDLAVCVNARPWRHLCIEPPCGQLNPANPAMYRVLRDLYRDIAELVPKPALFHVGGDEVYLGCWNSSEEIVSYMKNKGFDTDIEGFIRLWAEFHAKALQIWDEETMAVGGQQQHVLIWSSELTQPNRIENYLDKNRYVIEVWEPLSSPLLIQLLRMGYKTISIPKDIWYLDHGFWGKTKYSNWRRMYEHVLPRDPNVLGGEVAMWSEYVDAQALDTRVWPRAAAVGERLWSDPRGGGGGFAGAEPRLQRLRARLRARGLRPDAVSPEWCAQHDARCY</sequence>
<protein>
    <recommendedName>
        <fullName evidence="10">Beta-hexosaminidase</fullName>
        <ecNumber evidence="10">3.2.1.52</ecNumber>
    </recommendedName>
</protein>
<dbReference type="InterPro" id="IPR025705">
    <property type="entry name" value="Beta_hexosaminidase_sua/sub"/>
</dbReference>
<evidence type="ECO:0000256" key="8">
    <source>
        <dbReference type="ARBA" id="ARBA00023295"/>
    </source>
</evidence>
<evidence type="ECO:0000256" key="1">
    <source>
        <dbReference type="ARBA" id="ARBA00001231"/>
    </source>
</evidence>
<evidence type="ECO:0000256" key="4">
    <source>
        <dbReference type="ARBA" id="ARBA00022801"/>
    </source>
</evidence>
<dbReference type="InterPro" id="IPR029018">
    <property type="entry name" value="Hex-like_dom2"/>
</dbReference>
<evidence type="ECO:0000256" key="6">
    <source>
        <dbReference type="ARBA" id="ARBA00023180"/>
    </source>
</evidence>
<keyword evidence="15" id="KW-1185">Reference proteome</keyword>
<dbReference type="InterPro" id="IPR015883">
    <property type="entry name" value="Glyco_hydro_20_cat"/>
</dbReference>
<dbReference type="PRINTS" id="PR00738">
    <property type="entry name" value="GLHYDRLASE20"/>
</dbReference>
<keyword evidence="3" id="KW-0732">Signal</keyword>
<dbReference type="Proteomes" id="UP001314205">
    <property type="component" value="Unassembled WGS sequence"/>
</dbReference>
<dbReference type="GO" id="GO:0006032">
    <property type="term" value="P:chitin catabolic process"/>
    <property type="evidence" value="ECO:0007669"/>
    <property type="project" value="UniProtKB-KW"/>
</dbReference>
<dbReference type="EMBL" id="CAVLGL010000080">
    <property type="protein sequence ID" value="CAK1586026.1"/>
    <property type="molecule type" value="Genomic_DNA"/>
</dbReference>
<evidence type="ECO:0000313" key="15">
    <source>
        <dbReference type="Proteomes" id="UP001314205"/>
    </source>
</evidence>
<evidence type="ECO:0000259" key="12">
    <source>
        <dbReference type="Pfam" id="PF00728"/>
    </source>
</evidence>
<keyword evidence="5" id="KW-0146">Chitin degradation</keyword>
<dbReference type="PANTHER" id="PTHR22600:SF42">
    <property type="entry name" value="BETA-N-ACETYLHEXOSAMINIDASE"/>
    <property type="match status" value="1"/>
</dbReference>
<gene>
    <name evidence="14" type="ORF">PARMNEM_LOCUS7034</name>
</gene>
<dbReference type="GO" id="GO:0005886">
    <property type="term" value="C:plasma membrane"/>
    <property type="evidence" value="ECO:0007669"/>
    <property type="project" value="TreeGrafter"/>
</dbReference>
<dbReference type="Gene3D" id="3.30.379.10">
    <property type="entry name" value="Chitobiase/beta-hexosaminidase domain 2-like"/>
    <property type="match status" value="1"/>
</dbReference>
<feature type="domain" description="Beta-hexosaminidase eukaryotic type N-terminal" evidence="13">
    <location>
        <begin position="166"/>
        <end position="218"/>
    </location>
</feature>
<evidence type="ECO:0000256" key="9">
    <source>
        <dbReference type="ARBA" id="ARBA00023326"/>
    </source>
</evidence>
<dbReference type="GO" id="GO:0030203">
    <property type="term" value="P:glycosaminoglycan metabolic process"/>
    <property type="evidence" value="ECO:0007669"/>
    <property type="project" value="TreeGrafter"/>
</dbReference>
<dbReference type="InterPro" id="IPR017853">
    <property type="entry name" value="GH"/>
</dbReference>
<dbReference type="InterPro" id="IPR029019">
    <property type="entry name" value="HEX_eukaryotic_N"/>
</dbReference>
<accession>A0AAV1KSM7</accession>
<dbReference type="GO" id="GO:0016231">
    <property type="term" value="F:beta-N-acetylglucosaminidase activity"/>
    <property type="evidence" value="ECO:0007669"/>
    <property type="project" value="TreeGrafter"/>
</dbReference>
<feature type="domain" description="Glycoside hydrolase family 20 catalytic" evidence="12">
    <location>
        <begin position="245"/>
        <end position="584"/>
    </location>
</feature>
<dbReference type="SUPFAM" id="SSF55545">
    <property type="entry name" value="beta-N-acetylhexosaminidase-like domain"/>
    <property type="match status" value="1"/>
</dbReference>
<proteinExistence type="inferred from homology"/>
<comment type="catalytic activity">
    <reaction evidence="1 10">
        <text>Hydrolysis of terminal non-reducing N-acetyl-D-hexosamine residues in N-acetyl-beta-D-hexosaminides.</text>
        <dbReference type="EC" id="3.2.1.52"/>
    </reaction>
</comment>